<dbReference type="EMBL" id="KP027546">
    <property type="protein sequence ID" value="AJR20327.1"/>
    <property type="molecule type" value="Genomic_DNA"/>
</dbReference>
<reference evidence="1" key="2">
    <citation type="journal article" date="2015" name="Genome Announc.">
        <title>Complete Genome Sequence of a Western Siberian Lymantria dispar Multiple Nucleopolyhedrovirus Isolate.</title>
        <authorList>
            <person name="Kabilov M.R."/>
            <person name="Martemyanov V.V."/>
            <person name="Tupikin A.E."/>
            <person name="Baturina O.A."/>
            <person name="Belousova I.A."/>
            <person name="Bondar A.A."/>
            <person name="Ilyinykh A.V."/>
        </authorList>
    </citation>
    <scope>NUCLEOTIDE SEQUENCE</scope>
    <source>
        <strain evidence="1">LdMNPV-27/2</strain>
    </source>
</reference>
<dbReference type="InterPro" id="IPR020201">
    <property type="entry name" value="AcMNPV_Orf52"/>
</dbReference>
<evidence type="ECO:0000313" key="1">
    <source>
        <dbReference type="EMBL" id="AJR20327.1"/>
    </source>
</evidence>
<dbReference type="Pfam" id="PF11077">
    <property type="entry name" value="DUF2616"/>
    <property type="match status" value="1"/>
</dbReference>
<sequence>MKPLICSSRLAHSRLVLGGKLNLYFTLRLNGSRRPLADAELSAHRSKQATWNIFSRLRVACSDTIIRPSSPMRSKQMQHSTLTRRHSRLNVRNRYSRLSRPARSVNNMVRWGSRPLIPHSNMELIKPFVKYSRAYRTSANSAAKNKILHEWAKEIDGCRRAETDRRFFCDFCQVLCDETAICACRHCFFPRCTSRLDQELSTYALLSVCYWELQESERRSRDARTVWLERIKFTWITYEDSDKVYIPNAARGDNELVCVQCQRLIDRRACEQFHDAPCQDFNVNLFCSHCLFPLFDICYR</sequence>
<organism evidence="1">
    <name type="scientific">Lymantria dispar multicapsid nuclear polyhedrosis virus</name>
    <name type="common">LdMNPV</name>
    <dbReference type="NCBI Taxonomy" id="10449"/>
    <lineage>
        <taxon>Viruses</taxon>
        <taxon>Viruses incertae sedis</taxon>
        <taxon>Naldaviricetes</taxon>
        <taxon>Lefavirales</taxon>
        <taxon>Baculoviridae</taxon>
        <taxon>Alphabaculovirus</taxon>
        <taxon>Alphabaculovirus lydisparis</taxon>
    </lineage>
</organism>
<reference evidence="1" key="1">
    <citation type="journal article" date="2015" name="Dokl. Biochem. Biophys.">
        <title>The enhancin gene: One of the genetic determinants of population variation in baculoviral virulence.</title>
        <authorList>
            <person name="Martemyanov V.V."/>
            <person name="Kabilov M.R."/>
            <person name="Tupikin A.E."/>
            <person name="Baturina O.A."/>
            <person name="Belousova I.A."/>
            <person name="Podgwaite J.D."/>
            <person name="Ilynykh A.V."/>
            <person name="Vlassov V.V."/>
        </authorList>
    </citation>
    <scope>NUCLEOTIDE SEQUENCE</scope>
    <source>
        <strain evidence="1">LdMNPV-27/2</strain>
    </source>
</reference>
<proteinExistence type="predicted"/>
<organismHost>
    <name type="scientific">Lepidoptera</name>
    <name type="common">moths &amp; butterflies</name>
    <dbReference type="NCBI Taxonomy" id="7088"/>
</organismHost>
<name>A0A0D3QVX9_NPVLD</name>
<accession>A0A0D3QVX9</accession>
<protein>
    <submittedName>
        <fullName evidence="1">Orf-51 protein</fullName>
    </submittedName>
</protein>
<reference evidence="1" key="3">
    <citation type="submission" date="2016-04" db="EMBL/GenBank/DDBJ databases">
        <authorList>
            <person name="Evans L.H."/>
            <person name="Alamgir A."/>
            <person name="Owens N."/>
            <person name="Weber N.D."/>
            <person name="Virtaneva K."/>
            <person name="Barbian K."/>
            <person name="Babar A."/>
            <person name="Rosenke K."/>
        </authorList>
    </citation>
    <scope>NUCLEOTIDE SEQUENCE</scope>
    <source>
        <strain evidence="1">LdMNPV-27/2</strain>
    </source>
</reference>